<feature type="transmembrane region" description="Helical" evidence="6">
    <location>
        <begin position="275"/>
        <end position="292"/>
    </location>
</feature>
<comment type="subcellular location">
    <subcellularLocation>
        <location evidence="1">Cell membrane</location>
        <topology evidence="1">Multi-pass membrane protein</topology>
    </subcellularLocation>
</comment>
<dbReference type="Gene3D" id="1.10.3730.20">
    <property type="match status" value="1"/>
</dbReference>
<feature type="transmembrane region" description="Helical" evidence="6">
    <location>
        <begin position="152"/>
        <end position="173"/>
    </location>
</feature>
<proteinExistence type="predicted"/>
<organism evidence="8">
    <name type="scientific">Candidatus Moduliflexus flocculans</name>
    <dbReference type="NCBI Taxonomy" id="1499966"/>
    <lineage>
        <taxon>Bacteria</taxon>
        <taxon>Candidatus Moduliflexota</taxon>
        <taxon>Candidatus Moduliflexia</taxon>
        <taxon>Candidatus Moduliflexales</taxon>
        <taxon>Candidatus Moduliflexaceae</taxon>
    </lineage>
</organism>
<feature type="domain" description="EamA" evidence="7">
    <location>
        <begin position="10"/>
        <end position="140"/>
    </location>
</feature>
<reference evidence="8" key="1">
    <citation type="journal article" date="2015" name="PeerJ">
        <title>First genomic representation of candidate bacterial phylum KSB3 points to enhanced environmental sensing as a trigger of wastewater bulking.</title>
        <authorList>
            <person name="Sekiguchi Y."/>
            <person name="Ohashi A."/>
            <person name="Parks D.H."/>
            <person name="Yamauchi T."/>
            <person name="Tyson G.W."/>
            <person name="Hugenholtz P."/>
        </authorList>
    </citation>
    <scope>NUCLEOTIDE SEQUENCE [LARGE SCALE GENOMIC DNA]</scope>
</reference>
<dbReference type="PANTHER" id="PTHR32322">
    <property type="entry name" value="INNER MEMBRANE TRANSPORTER"/>
    <property type="match status" value="1"/>
</dbReference>
<evidence type="ECO:0000256" key="3">
    <source>
        <dbReference type="ARBA" id="ARBA00022692"/>
    </source>
</evidence>
<dbReference type="Pfam" id="PF00892">
    <property type="entry name" value="EamA"/>
    <property type="match status" value="2"/>
</dbReference>
<evidence type="ECO:0000256" key="6">
    <source>
        <dbReference type="SAM" id="Phobius"/>
    </source>
</evidence>
<evidence type="ECO:0000256" key="4">
    <source>
        <dbReference type="ARBA" id="ARBA00022989"/>
    </source>
</evidence>
<gene>
    <name evidence="8" type="ORF">U14_03710</name>
</gene>
<keyword evidence="5 6" id="KW-0472">Membrane</keyword>
<dbReference type="Proteomes" id="UP000030700">
    <property type="component" value="Unassembled WGS sequence"/>
</dbReference>
<evidence type="ECO:0000313" key="9">
    <source>
        <dbReference type="Proteomes" id="UP000030700"/>
    </source>
</evidence>
<evidence type="ECO:0000256" key="5">
    <source>
        <dbReference type="ARBA" id="ARBA00023136"/>
    </source>
</evidence>
<dbReference type="PANTHER" id="PTHR32322:SF18">
    <property type="entry name" value="S-ADENOSYLMETHIONINE_S-ADENOSYLHOMOCYSTEINE TRANSPORTER"/>
    <property type="match status" value="1"/>
</dbReference>
<feature type="transmembrane region" description="Helical" evidence="6">
    <location>
        <begin position="217"/>
        <end position="238"/>
    </location>
</feature>
<dbReference type="STRING" id="1499966.U14_03710"/>
<protein>
    <submittedName>
        <fullName evidence="8">BH0390 protein</fullName>
    </submittedName>
</protein>
<keyword evidence="2" id="KW-1003">Cell membrane</keyword>
<feature type="transmembrane region" description="Helical" evidence="6">
    <location>
        <begin position="72"/>
        <end position="92"/>
    </location>
</feature>
<name>A0A081BPZ3_9BACT</name>
<feature type="transmembrane region" description="Helical" evidence="6">
    <location>
        <begin position="185"/>
        <end position="205"/>
    </location>
</feature>
<feature type="transmembrane region" description="Helical" evidence="6">
    <location>
        <begin position="250"/>
        <end position="269"/>
    </location>
</feature>
<dbReference type="InterPro" id="IPR000620">
    <property type="entry name" value="EamA_dom"/>
</dbReference>
<evidence type="ECO:0000256" key="1">
    <source>
        <dbReference type="ARBA" id="ARBA00004651"/>
    </source>
</evidence>
<evidence type="ECO:0000256" key="2">
    <source>
        <dbReference type="ARBA" id="ARBA00022475"/>
    </source>
</evidence>
<dbReference type="AlphaFoldDB" id="A0A081BPZ3"/>
<feature type="transmembrane region" description="Helical" evidence="6">
    <location>
        <begin position="33"/>
        <end position="52"/>
    </location>
</feature>
<dbReference type="InterPro" id="IPR050638">
    <property type="entry name" value="AA-Vitamin_Transporters"/>
</dbReference>
<sequence>MKHLRAYLDLSAAMAIVGSSVVVGKMITAHFPVFLAGTLRFTVASVILLPLLSVREQSARRGILRKDWKILFLQAFCGVFLFTIFLLFGLRLTSAAEAGIITSASPAVLGLISIIWLKERVTRSVYAGIGLTVCGILLVNVLGSVANAERGVMPLAGNLLIFGAVVGEALFSIFGKMLNKMISPLCIATWMSVFGLLLFLPLGLYEAVQFDFSTLRLADWLTIVYSGVIVTVVAFLFWFSGLAQVEASRAAVFTGVMPLSALTLSALLLREPISYAHLLGCLCVLLGIGLITRTTPQTRSETACVVLPAEQ</sequence>
<evidence type="ECO:0000313" key="8">
    <source>
        <dbReference type="EMBL" id="GAK52459.1"/>
    </source>
</evidence>
<keyword evidence="4 6" id="KW-1133">Transmembrane helix</keyword>
<keyword evidence="9" id="KW-1185">Reference proteome</keyword>
<feature type="transmembrane region" description="Helical" evidence="6">
    <location>
        <begin position="98"/>
        <end position="117"/>
    </location>
</feature>
<feature type="transmembrane region" description="Helical" evidence="6">
    <location>
        <begin position="7"/>
        <end position="27"/>
    </location>
</feature>
<accession>A0A081BPZ3</accession>
<dbReference type="SUPFAM" id="SSF103481">
    <property type="entry name" value="Multidrug resistance efflux transporter EmrE"/>
    <property type="match status" value="2"/>
</dbReference>
<dbReference type="GO" id="GO:0005886">
    <property type="term" value="C:plasma membrane"/>
    <property type="evidence" value="ECO:0007669"/>
    <property type="project" value="UniProtKB-SubCell"/>
</dbReference>
<dbReference type="HOGENOM" id="CLU_033863_4_3_0"/>
<dbReference type="EMBL" id="DF820458">
    <property type="protein sequence ID" value="GAK52459.1"/>
    <property type="molecule type" value="Genomic_DNA"/>
</dbReference>
<feature type="domain" description="EamA" evidence="7">
    <location>
        <begin position="156"/>
        <end position="292"/>
    </location>
</feature>
<feature type="transmembrane region" description="Helical" evidence="6">
    <location>
        <begin position="124"/>
        <end position="146"/>
    </location>
</feature>
<dbReference type="InterPro" id="IPR037185">
    <property type="entry name" value="EmrE-like"/>
</dbReference>
<keyword evidence="3 6" id="KW-0812">Transmembrane</keyword>
<evidence type="ECO:0000259" key="7">
    <source>
        <dbReference type="Pfam" id="PF00892"/>
    </source>
</evidence>